<dbReference type="Proteomes" id="UP000308197">
    <property type="component" value="Unassembled WGS sequence"/>
</dbReference>
<gene>
    <name evidence="3" type="ORF">K466DRAFT_583218</name>
</gene>
<dbReference type="InParanoid" id="A0A5C3PY07"/>
<keyword evidence="2" id="KW-1133">Transmembrane helix</keyword>
<proteinExistence type="predicted"/>
<feature type="transmembrane region" description="Helical" evidence="2">
    <location>
        <begin position="20"/>
        <end position="46"/>
    </location>
</feature>
<evidence type="ECO:0000313" key="3">
    <source>
        <dbReference type="EMBL" id="TFK90993.1"/>
    </source>
</evidence>
<evidence type="ECO:0000256" key="2">
    <source>
        <dbReference type="SAM" id="Phobius"/>
    </source>
</evidence>
<dbReference type="AlphaFoldDB" id="A0A5C3PY07"/>
<reference evidence="3 4" key="1">
    <citation type="journal article" date="2019" name="Nat. Ecol. Evol.">
        <title>Megaphylogeny resolves global patterns of mushroom evolution.</title>
        <authorList>
            <person name="Varga T."/>
            <person name="Krizsan K."/>
            <person name="Foldi C."/>
            <person name="Dima B."/>
            <person name="Sanchez-Garcia M."/>
            <person name="Sanchez-Ramirez S."/>
            <person name="Szollosi G.J."/>
            <person name="Szarkandi J.G."/>
            <person name="Papp V."/>
            <person name="Albert L."/>
            <person name="Andreopoulos W."/>
            <person name="Angelini C."/>
            <person name="Antonin V."/>
            <person name="Barry K.W."/>
            <person name="Bougher N.L."/>
            <person name="Buchanan P."/>
            <person name="Buyck B."/>
            <person name="Bense V."/>
            <person name="Catcheside P."/>
            <person name="Chovatia M."/>
            <person name="Cooper J."/>
            <person name="Damon W."/>
            <person name="Desjardin D."/>
            <person name="Finy P."/>
            <person name="Geml J."/>
            <person name="Haridas S."/>
            <person name="Hughes K."/>
            <person name="Justo A."/>
            <person name="Karasinski D."/>
            <person name="Kautmanova I."/>
            <person name="Kiss B."/>
            <person name="Kocsube S."/>
            <person name="Kotiranta H."/>
            <person name="LaButti K.M."/>
            <person name="Lechner B.E."/>
            <person name="Liimatainen K."/>
            <person name="Lipzen A."/>
            <person name="Lukacs Z."/>
            <person name="Mihaltcheva S."/>
            <person name="Morgado L.N."/>
            <person name="Niskanen T."/>
            <person name="Noordeloos M.E."/>
            <person name="Ohm R.A."/>
            <person name="Ortiz-Santana B."/>
            <person name="Ovrebo C."/>
            <person name="Racz N."/>
            <person name="Riley R."/>
            <person name="Savchenko A."/>
            <person name="Shiryaev A."/>
            <person name="Soop K."/>
            <person name="Spirin V."/>
            <person name="Szebenyi C."/>
            <person name="Tomsovsky M."/>
            <person name="Tulloss R.E."/>
            <person name="Uehling J."/>
            <person name="Grigoriev I.V."/>
            <person name="Vagvolgyi C."/>
            <person name="Papp T."/>
            <person name="Martin F.M."/>
            <person name="Miettinen O."/>
            <person name="Hibbett D.S."/>
            <person name="Nagy L.G."/>
        </authorList>
    </citation>
    <scope>NUCLEOTIDE SEQUENCE [LARGE SCALE GENOMIC DNA]</scope>
    <source>
        <strain evidence="3 4">HHB13444</strain>
    </source>
</reference>
<name>A0A5C3PY07_9APHY</name>
<accession>A0A5C3PY07</accession>
<evidence type="ECO:0000256" key="1">
    <source>
        <dbReference type="SAM" id="MobiDB-lite"/>
    </source>
</evidence>
<keyword evidence="2" id="KW-0812">Transmembrane</keyword>
<dbReference type="EMBL" id="ML211031">
    <property type="protein sequence ID" value="TFK90993.1"/>
    <property type="molecule type" value="Genomic_DNA"/>
</dbReference>
<organism evidence="3 4">
    <name type="scientific">Polyporus arcularius HHB13444</name>
    <dbReference type="NCBI Taxonomy" id="1314778"/>
    <lineage>
        <taxon>Eukaryota</taxon>
        <taxon>Fungi</taxon>
        <taxon>Dikarya</taxon>
        <taxon>Basidiomycota</taxon>
        <taxon>Agaricomycotina</taxon>
        <taxon>Agaricomycetes</taxon>
        <taxon>Polyporales</taxon>
        <taxon>Polyporaceae</taxon>
        <taxon>Polyporus</taxon>
    </lineage>
</organism>
<feature type="region of interest" description="Disordered" evidence="1">
    <location>
        <begin position="55"/>
        <end position="74"/>
    </location>
</feature>
<protein>
    <submittedName>
        <fullName evidence="3">Uncharacterized protein</fullName>
    </submittedName>
</protein>
<keyword evidence="4" id="KW-1185">Reference proteome</keyword>
<sequence>MSPITVMFSSSPSQSAEADFFSPGVTITMTGSLIGILGLVIGYCLITRKAPRRSAVSQATEDGSIKSSHPGGSNAAVYKSGCPRCIGHNRGFRLVRQADHLSGEIPSSNVIISGPYAGSVTAYPPRPPRPVYFPARVTRV</sequence>
<keyword evidence="2" id="KW-0472">Membrane</keyword>
<evidence type="ECO:0000313" key="4">
    <source>
        <dbReference type="Proteomes" id="UP000308197"/>
    </source>
</evidence>
<feature type="compositionally biased region" description="Polar residues" evidence="1">
    <location>
        <begin position="55"/>
        <end position="71"/>
    </location>
</feature>